<comment type="caution">
    <text evidence="4">The sequence shown here is derived from an EMBL/GenBank/DDBJ whole genome shotgun (WGS) entry which is preliminary data.</text>
</comment>
<evidence type="ECO:0000256" key="2">
    <source>
        <dbReference type="ARBA" id="ARBA00007637"/>
    </source>
</evidence>
<evidence type="ECO:0000259" key="3">
    <source>
        <dbReference type="Pfam" id="PF01370"/>
    </source>
</evidence>
<dbReference type="RefSeq" id="WP_344709904.1">
    <property type="nucleotide sequence ID" value="NZ_BAAAZD010000002.1"/>
</dbReference>
<dbReference type="SUPFAM" id="SSF51735">
    <property type="entry name" value="NAD(P)-binding Rossmann-fold domains"/>
    <property type="match status" value="1"/>
</dbReference>
<name>A0ABP7S2J5_9SPHN</name>
<feature type="domain" description="NAD-dependent epimerase/dehydratase" evidence="3">
    <location>
        <begin position="5"/>
        <end position="233"/>
    </location>
</feature>
<protein>
    <submittedName>
        <fullName evidence="4">GDP-mannose 4,6-dehydratase</fullName>
    </submittedName>
</protein>
<dbReference type="Gene3D" id="3.90.25.10">
    <property type="entry name" value="UDP-galactose 4-epimerase, domain 1"/>
    <property type="match status" value="1"/>
</dbReference>
<dbReference type="Proteomes" id="UP001501310">
    <property type="component" value="Unassembled WGS sequence"/>
</dbReference>
<dbReference type="PANTHER" id="PTHR43000">
    <property type="entry name" value="DTDP-D-GLUCOSE 4,6-DEHYDRATASE-RELATED"/>
    <property type="match status" value="1"/>
</dbReference>
<dbReference type="Gene3D" id="3.40.50.720">
    <property type="entry name" value="NAD(P)-binding Rossmann-like Domain"/>
    <property type="match status" value="1"/>
</dbReference>
<dbReference type="InterPro" id="IPR001509">
    <property type="entry name" value="Epimerase_deHydtase"/>
</dbReference>
<evidence type="ECO:0000313" key="4">
    <source>
        <dbReference type="EMBL" id="GAA4005802.1"/>
    </source>
</evidence>
<comment type="pathway">
    <text evidence="1">Bacterial outer membrane biogenesis; LPS O-antigen biosynthesis.</text>
</comment>
<dbReference type="Pfam" id="PF01370">
    <property type="entry name" value="Epimerase"/>
    <property type="match status" value="1"/>
</dbReference>
<reference evidence="5" key="1">
    <citation type="journal article" date="2019" name="Int. J. Syst. Evol. Microbiol.">
        <title>The Global Catalogue of Microorganisms (GCM) 10K type strain sequencing project: providing services to taxonomists for standard genome sequencing and annotation.</title>
        <authorList>
            <consortium name="The Broad Institute Genomics Platform"/>
            <consortium name="The Broad Institute Genome Sequencing Center for Infectious Disease"/>
            <person name="Wu L."/>
            <person name="Ma J."/>
        </authorList>
    </citation>
    <scope>NUCLEOTIDE SEQUENCE [LARGE SCALE GENOMIC DNA]</scope>
    <source>
        <strain evidence="5">JCM 16603</strain>
    </source>
</reference>
<evidence type="ECO:0000256" key="1">
    <source>
        <dbReference type="ARBA" id="ARBA00005125"/>
    </source>
</evidence>
<comment type="similarity">
    <text evidence="2">Belongs to the NAD(P)-dependent epimerase/dehydratase family.</text>
</comment>
<accession>A0ABP7S2J5</accession>
<organism evidence="4 5">
    <name type="scientific">Sphingomonas humi</name>
    <dbReference type="NCBI Taxonomy" id="335630"/>
    <lineage>
        <taxon>Bacteria</taxon>
        <taxon>Pseudomonadati</taxon>
        <taxon>Pseudomonadota</taxon>
        <taxon>Alphaproteobacteria</taxon>
        <taxon>Sphingomonadales</taxon>
        <taxon>Sphingomonadaceae</taxon>
        <taxon>Sphingomonas</taxon>
    </lineage>
</organism>
<keyword evidence="5" id="KW-1185">Reference proteome</keyword>
<evidence type="ECO:0000313" key="5">
    <source>
        <dbReference type="Proteomes" id="UP001501310"/>
    </source>
</evidence>
<sequence length="302" mass="32913">MAKRALITGIFGFTGRRLARTLHSEGIEVHGLGRENDGTASDDLPATIHVADLRDIGQIRAAFDAARPDYVIHLAGIAHVAHGDLEEMYLANIVGTRNLLEGAAGSASSVEHVIVASSANVYGNHDLPILDEDTPLRPANDYGVSKVSAELVAATYTSRVPLTVVRPFNYTGVGQARSFLIPKIVAHFRERAQTIELGNIDVARDFSDVRDVCQIYRRLLGRAEAVGTTVNICSGRPITLREVLDHCSDLTGQQVEIRVNPAFVRANEVRSLAGSTDRLLSIIGPFDRIPFRETLRWMLEAA</sequence>
<proteinExistence type="inferred from homology"/>
<dbReference type="InterPro" id="IPR036291">
    <property type="entry name" value="NAD(P)-bd_dom_sf"/>
</dbReference>
<dbReference type="EMBL" id="BAAAZD010000002">
    <property type="protein sequence ID" value="GAA4005802.1"/>
    <property type="molecule type" value="Genomic_DNA"/>
</dbReference>
<gene>
    <name evidence="4" type="ORF">GCM10022211_17730</name>
</gene>